<evidence type="ECO:0000256" key="3">
    <source>
        <dbReference type="ARBA" id="ARBA00022729"/>
    </source>
</evidence>
<dbReference type="EMBL" id="BAAARY010000006">
    <property type="protein sequence ID" value="GAA2520563.1"/>
    <property type="molecule type" value="Genomic_DNA"/>
</dbReference>
<dbReference type="PANTHER" id="PTHR30570:SF1">
    <property type="entry name" value="PHOSPHATE-BINDING PROTEIN PSTS"/>
    <property type="match status" value="1"/>
</dbReference>
<keyword evidence="3" id="KW-0732">Signal</keyword>
<dbReference type="Gene3D" id="3.40.190.10">
    <property type="entry name" value="Periplasmic binding protein-like II"/>
    <property type="match status" value="2"/>
</dbReference>
<evidence type="ECO:0000256" key="4">
    <source>
        <dbReference type="RuleBase" id="RU367119"/>
    </source>
</evidence>
<dbReference type="Pfam" id="PF12849">
    <property type="entry name" value="PBP_like_2"/>
    <property type="match status" value="1"/>
</dbReference>
<proteinExistence type="inferred from homology"/>
<evidence type="ECO:0000259" key="5">
    <source>
        <dbReference type="Pfam" id="PF12849"/>
    </source>
</evidence>
<dbReference type="InterPro" id="IPR050811">
    <property type="entry name" value="Phosphate_ABC_transporter"/>
</dbReference>
<comment type="similarity">
    <text evidence="1 4">Belongs to the PstS family.</text>
</comment>
<protein>
    <recommendedName>
        <fullName evidence="4">Phosphate-binding protein</fullName>
    </recommendedName>
</protein>
<dbReference type="SUPFAM" id="SSF53850">
    <property type="entry name" value="Periplasmic binding protein-like II"/>
    <property type="match status" value="1"/>
</dbReference>
<dbReference type="PANTHER" id="PTHR30570">
    <property type="entry name" value="PERIPLASMIC PHOSPHATE BINDING COMPONENT OF PHOSPHATE ABC TRANSPORTER"/>
    <property type="match status" value="1"/>
</dbReference>
<evidence type="ECO:0000256" key="1">
    <source>
        <dbReference type="ARBA" id="ARBA00008725"/>
    </source>
</evidence>
<sequence>MTLASLALAGCSNNAESADEGGGDKLSGAVSVDGSSTVAPLSTAAASIFKEEQPGVNVSVGTSGTGGGFEKFCKGETDISDASRPIKDTEKAACEAAGVKFVELAVANDALTVVVNKANTWATCLTVPQLKTIWGPKSKVTNWNQVDPKFPNQPMKLFGPGTDSGTFDYFTDEINGEEGASRTDYTASEQDNVLVQGVSGEKGGIGYFGFSYFEENADKLTAIQVDGGAGCVAPTLETAQTNTYKPLSRPLFIYVSDKGAAKPQVKAFIDFYIERIDEIVKEVKFVPLTEAQKTKLKTDFAGLKG</sequence>
<feature type="domain" description="PBP" evidence="5">
    <location>
        <begin position="24"/>
        <end position="273"/>
    </location>
</feature>
<evidence type="ECO:0000313" key="7">
    <source>
        <dbReference type="Proteomes" id="UP001499978"/>
    </source>
</evidence>
<dbReference type="InterPro" id="IPR024370">
    <property type="entry name" value="PBP_domain"/>
</dbReference>
<comment type="function">
    <text evidence="4">Involved in the system for phosphate transport across the cytoplasmic membrane.</text>
</comment>
<accession>A0ABP6AQ65</accession>
<dbReference type="NCBIfam" id="TIGR02136">
    <property type="entry name" value="ptsS_2"/>
    <property type="match status" value="1"/>
</dbReference>
<evidence type="ECO:0000256" key="2">
    <source>
        <dbReference type="ARBA" id="ARBA00022448"/>
    </source>
</evidence>
<keyword evidence="4" id="KW-0592">Phosphate transport</keyword>
<name>A0ABP6AQ65_9ACTN</name>
<keyword evidence="2 4" id="KW-0813">Transport</keyword>
<dbReference type="Proteomes" id="UP001499978">
    <property type="component" value="Unassembled WGS sequence"/>
</dbReference>
<gene>
    <name evidence="6" type="ORF">GCM10010201_17680</name>
</gene>
<comment type="caution">
    <text evidence="6">The sequence shown here is derived from an EMBL/GenBank/DDBJ whole genome shotgun (WGS) entry which is preliminary data.</text>
</comment>
<evidence type="ECO:0000313" key="6">
    <source>
        <dbReference type="EMBL" id="GAA2520563.1"/>
    </source>
</evidence>
<keyword evidence="7" id="KW-1185">Reference proteome</keyword>
<organism evidence="6 7">
    <name type="scientific">Pilimelia columellifera subsp. columellifera</name>
    <dbReference type="NCBI Taxonomy" id="706583"/>
    <lineage>
        <taxon>Bacteria</taxon>
        <taxon>Bacillati</taxon>
        <taxon>Actinomycetota</taxon>
        <taxon>Actinomycetes</taxon>
        <taxon>Micromonosporales</taxon>
        <taxon>Micromonosporaceae</taxon>
        <taxon>Pilimelia</taxon>
    </lineage>
</organism>
<dbReference type="InterPro" id="IPR011862">
    <property type="entry name" value="Phos-bd"/>
</dbReference>
<reference evidence="7" key="1">
    <citation type="journal article" date="2019" name="Int. J. Syst. Evol. Microbiol.">
        <title>The Global Catalogue of Microorganisms (GCM) 10K type strain sequencing project: providing services to taxonomists for standard genome sequencing and annotation.</title>
        <authorList>
            <consortium name="The Broad Institute Genomics Platform"/>
            <consortium name="The Broad Institute Genome Sequencing Center for Infectious Disease"/>
            <person name="Wu L."/>
            <person name="Ma J."/>
        </authorList>
    </citation>
    <scope>NUCLEOTIDE SEQUENCE [LARGE SCALE GENOMIC DNA]</scope>
    <source>
        <strain evidence="7">JCM 3367</strain>
    </source>
</reference>
<dbReference type="CDD" id="cd13654">
    <property type="entry name" value="PBP2_phosphate_like_2"/>
    <property type="match status" value="1"/>
</dbReference>